<dbReference type="InterPro" id="IPR001611">
    <property type="entry name" value="Leu-rich_rpt"/>
</dbReference>
<evidence type="ECO:0000313" key="17">
    <source>
        <dbReference type="EMBL" id="CAJ0967730.1"/>
    </source>
</evidence>
<evidence type="ECO:0000256" key="3">
    <source>
        <dbReference type="ARBA" id="ARBA00022588"/>
    </source>
</evidence>
<keyword evidence="18" id="KW-1185">Reference proteome</keyword>
<evidence type="ECO:0000256" key="13">
    <source>
        <dbReference type="ARBA" id="ARBA00023198"/>
    </source>
</evidence>
<feature type="domain" description="TIR" evidence="16">
    <location>
        <begin position="649"/>
        <end position="792"/>
    </location>
</feature>
<dbReference type="PROSITE" id="PS50104">
    <property type="entry name" value="TIR"/>
    <property type="match status" value="1"/>
</dbReference>
<dbReference type="PRINTS" id="PR01537">
    <property type="entry name" value="INTRLKN1R1F"/>
</dbReference>
<dbReference type="Pfam" id="PF01582">
    <property type="entry name" value="TIR"/>
    <property type="match status" value="1"/>
</dbReference>
<dbReference type="InterPro" id="IPR032675">
    <property type="entry name" value="LRR_dom_sf"/>
</dbReference>
<gene>
    <name evidence="17" type="ORF">RIMI_LOCUS22442056</name>
</gene>
<comment type="similarity">
    <text evidence="2 14">Belongs to the Toll-like receptor family.</text>
</comment>
<keyword evidence="12" id="KW-0325">Glycoprotein</keyword>
<evidence type="ECO:0000256" key="7">
    <source>
        <dbReference type="ARBA" id="ARBA00022737"/>
    </source>
</evidence>
<dbReference type="InterPro" id="IPR017241">
    <property type="entry name" value="Toll-like_receptor"/>
</dbReference>
<dbReference type="PANTHER" id="PTHR24365">
    <property type="entry name" value="TOLL-LIKE RECEPTOR"/>
    <property type="match status" value="1"/>
</dbReference>
<evidence type="ECO:0000259" key="16">
    <source>
        <dbReference type="PROSITE" id="PS50104"/>
    </source>
</evidence>
<evidence type="ECO:0000256" key="5">
    <source>
        <dbReference type="ARBA" id="ARBA00022692"/>
    </source>
</evidence>
<reference evidence="17" key="1">
    <citation type="submission" date="2023-07" db="EMBL/GenBank/DDBJ databases">
        <authorList>
            <person name="Stuckert A."/>
        </authorList>
    </citation>
    <scope>NUCLEOTIDE SEQUENCE</scope>
</reference>
<accession>A0ABN9MLR2</accession>
<dbReference type="SMART" id="SM00369">
    <property type="entry name" value="LRR_TYP"/>
    <property type="match status" value="5"/>
</dbReference>
<dbReference type="InterPro" id="IPR035897">
    <property type="entry name" value="Toll_tir_struct_dom_sf"/>
</dbReference>
<comment type="subcellular location">
    <subcellularLocation>
        <location evidence="1">Membrane</location>
        <topology evidence="1">Single-pass type I membrane protein</topology>
    </subcellularLocation>
</comment>
<keyword evidence="5 15" id="KW-0812">Transmembrane</keyword>
<keyword evidence="4" id="KW-0433">Leucine-rich repeat</keyword>
<dbReference type="Pfam" id="PF13516">
    <property type="entry name" value="LRR_6"/>
    <property type="match status" value="1"/>
</dbReference>
<keyword evidence="9 15" id="KW-1133">Transmembrane helix</keyword>
<evidence type="ECO:0000256" key="6">
    <source>
        <dbReference type="ARBA" id="ARBA00022729"/>
    </source>
</evidence>
<keyword evidence="8 14" id="KW-0391">Immunity</keyword>
<evidence type="ECO:0000256" key="8">
    <source>
        <dbReference type="ARBA" id="ARBA00022859"/>
    </source>
</evidence>
<dbReference type="PANTHER" id="PTHR24365:SF552">
    <property type="entry name" value="TOLL-LIKE RECEPTOR 1"/>
    <property type="match status" value="1"/>
</dbReference>
<evidence type="ECO:0000256" key="12">
    <source>
        <dbReference type="ARBA" id="ARBA00023180"/>
    </source>
</evidence>
<keyword evidence="3 14" id="KW-0399">Innate immunity</keyword>
<evidence type="ECO:0000256" key="1">
    <source>
        <dbReference type="ARBA" id="ARBA00004479"/>
    </source>
</evidence>
<evidence type="ECO:0000256" key="14">
    <source>
        <dbReference type="PIRNR" id="PIRNR037595"/>
    </source>
</evidence>
<comment type="caution">
    <text evidence="17">The sequence shown here is derived from an EMBL/GenBank/DDBJ whole genome shotgun (WGS) entry which is preliminary data.</text>
</comment>
<keyword evidence="6" id="KW-0732">Signal</keyword>
<dbReference type="SUPFAM" id="SSF52200">
    <property type="entry name" value="Toll/Interleukin receptor TIR domain"/>
    <property type="match status" value="1"/>
</dbReference>
<protein>
    <recommendedName>
        <fullName evidence="16">TIR domain-containing protein</fullName>
    </recommendedName>
</protein>
<dbReference type="PRINTS" id="PR00019">
    <property type="entry name" value="LEURICHRPT"/>
</dbReference>
<evidence type="ECO:0000256" key="15">
    <source>
        <dbReference type="SAM" id="Phobius"/>
    </source>
</evidence>
<keyword evidence="10 15" id="KW-0472">Membrane</keyword>
<dbReference type="SMART" id="SM00255">
    <property type="entry name" value="TIR"/>
    <property type="match status" value="1"/>
</dbReference>
<evidence type="ECO:0000256" key="9">
    <source>
        <dbReference type="ARBA" id="ARBA00022989"/>
    </source>
</evidence>
<dbReference type="PROSITE" id="PS51450">
    <property type="entry name" value="LRR"/>
    <property type="match status" value="3"/>
</dbReference>
<dbReference type="PIRSF" id="PIRSF037595">
    <property type="entry name" value="Toll-like_receptor"/>
    <property type="match status" value="1"/>
</dbReference>
<keyword evidence="13 14" id="KW-0395">Inflammatory response</keyword>
<dbReference type="InterPro" id="IPR003591">
    <property type="entry name" value="Leu-rich_rpt_typical-subtyp"/>
</dbReference>
<evidence type="ECO:0000256" key="11">
    <source>
        <dbReference type="ARBA" id="ARBA00023170"/>
    </source>
</evidence>
<proteinExistence type="inferred from homology"/>
<evidence type="ECO:0000256" key="2">
    <source>
        <dbReference type="ARBA" id="ARBA00009634"/>
    </source>
</evidence>
<sequence>MEELSKKDTASTPPEIFTAKKIFIMSDSNHRWLLKFFLLYALVVSITGEHAQNLPDKLSFLDTKLDLSHRNITRLQPRTFQPYPNLQILDLSYNALEDLDFSVFQLQTVLQKLDISHNRLRTMNCSSVHHIKGITHLNMSYNSFDTTFLCNEFASLTKLTHLGLSAGKIERSDFLNIAHQELQTVFLGFEHLQQYEAGSLQALHTEKLHVVLPQTLTDSTHLLYDDFNISTTLEISNIICEETCSDTVKQIYSVIQKSKVSKLILSDITMPWYQMARILQISWSSTVEHLSICRFTIIKEFEYEKFDFSAGSLKSLSIENVFPQVFLYGSVEHPIKILSEMFVENLTLSAAEISYFYCPPSLSIFHSLILTNNKLTDVIFEKCQTLCDTKLLNLQNNVLERLSRITSMTSTMKSLKHLDVSGNRLYSEFNNNCEWSPSLLVLNLSRNKLTDSVFNCLPIYLEVLDLSNNQLSSVGKEVHHLKALKELHLSSNQLSHIPDCSYLSKNVIYLSLDENLIYSPSKEQLTKCQNVKKIVLGKNKYRCNCELREFISSAEILHENLEGWPQSFICEQPQEHNGVMLKNFHPSEISCNVFILVGIIVGTMAVLLIFMFVLCKYFDLPWYIRMIFQWLRRKYRIRNVYNDEAIMSKCFHAFISYSQEDYEWVKKLLLPNLEKGDNSLKICHHERDFIPGKSIMENIINCIEKSFKSIFVLSPNFIQSEWCHYELYFAQHSLFGKNSDNLILVLLDPIPQYLIPSKYSKLKAIMKQRTYMEWPKDKRKHGLFWANLREAIQTNIALEEEEIFVLN</sequence>
<dbReference type="Pfam" id="PF13855">
    <property type="entry name" value="LRR_8"/>
    <property type="match status" value="2"/>
</dbReference>
<keyword evidence="11 14" id="KW-0675">Receptor</keyword>
<organism evidence="17 18">
    <name type="scientific">Ranitomeya imitator</name>
    <name type="common">mimic poison frog</name>
    <dbReference type="NCBI Taxonomy" id="111125"/>
    <lineage>
        <taxon>Eukaryota</taxon>
        <taxon>Metazoa</taxon>
        <taxon>Chordata</taxon>
        <taxon>Craniata</taxon>
        <taxon>Vertebrata</taxon>
        <taxon>Euteleostomi</taxon>
        <taxon>Amphibia</taxon>
        <taxon>Batrachia</taxon>
        <taxon>Anura</taxon>
        <taxon>Neobatrachia</taxon>
        <taxon>Hyloidea</taxon>
        <taxon>Dendrobatidae</taxon>
        <taxon>Dendrobatinae</taxon>
        <taxon>Ranitomeya</taxon>
    </lineage>
</organism>
<dbReference type="InterPro" id="IPR000157">
    <property type="entry name" value="TIR_dom"/>
</dbReference>
<dbReference type="Gene3D" id="3.80.10.10">
    <property type="entry name" value="Ribonuclease Inhibitor"/>
    <property type="match status" value="1"/>
</dbReference>
<evidence type="ECO:0000256" key="4">
    <source>
        <dbReference type="ARBA" id="ARBA00022614"/>
    </source>
</evidence>
<dbReference type="SUPFAM" id="SSF52058">
    <property type="entry name" value="L domain-like"/>
    <property type="match status" value="1"/>
</dbReference>
<dbReference type="EMBL" id="CAUEEQ010078546">
    <property type="protein sequence ID" value="CAJ0967730.1"/>
    <property type="molecule type" value="Genomic_DNA"/>
</dbReference>
<evidence type="ECO:0000313" key="18">
    <source>
        <dbReference type="Proteomes" id="UP001176940"/>
    </source>
</evidence>
<keyword evidence="7" id="KW-0677">Repeat</keyword>
<feature type="transmembrane region" description="Helical" evidence="15">
    <location>
        <begin position="593"/>
        <end position="618"/>
    </location>
</feature>
<evidence type="ECO:0000256" key="10">
    <source>
        <dbReference type="ARBA" id="ARBA00023136"/>
    </source>
</evidence>
<dbReference type="Gene3D" id="3.40.50.10140">
    <property type="entry name" value="Toll/interleukin-1 receptor homology (TIR) domain"/>
    <property type="match status" value="1"/>
</dbReference>
<name>A0ABN9MLR2_9NEOB</name>
<dbReference type="Proteomes" id="UP001176940">
    <property type="component" value="Unassembled WGS sequence"/>
</dbReference>